<dbReference type="PATRIC" id="fig|1263870.3.peg.3561"/>
<protein>
    <submittedName>
        <fullName evidence="1">Uncharacterized protein</fullName>
    </submittedName>
</protein>
<comment type="caution">
    <text evidence="1">The sequence shown here is derived from an EMBL/GenBank/DDBJ whole genome shotgun (WGS) entry which is preliminary data.</text>
</comment>
<evidence type="ECO:0000313" key="1">
    <source>
        <dbReference type="EMBL" id="EMI55212.1"/>
    </source>
</evidence>
<proteinExistence type="predicted"/>
<name>M5U195_9BACT</name>
<dbReference type="EMBL" id="ANOH01000224">
    <property type="protein sequence ID" value="EMI55212.1"/>
    <property type="molecule type" value="Genomic_DNA"/>
</dbReference>
<accession>M5U195</accession>
<evidence type="ECO:0000313" key="2">
    <source>
        <dbReference type="Proteomes" id="UP000011885"/>
    </source>
</evidence>
<gene>
    <name evidence="1" type="ORF">RSSM_03349</name>
</gene>
<reference evidence="1 2" key="1">
    <citation type="journal article" date="2013" name="Mar. Genomics">
        <title>Expression of sulfatases in Rhodopirellula baltica and the diversity of sulfatases in the genus Rhodopirellula.</title>
        <authorList>
            <person name="Wegner C.E."/>
            <person name="Richter-Heitmann T."/>
            <person name="Klindworth A."/>
            <person name="Klockow C."/>
            <person name="Richter M."/>
            <person name="Achstetter T."/>
            <person name="Glockner F.O."/>
            <person name="Harder J."/>
        </authorList>
    </citation>
    <scope>NUCLEOTIDE SEQUENCE [LARGE SCALE GENOMIC DNA]</scope>
    <source>
        <strain evidence="1 2">SM41</strain>
    </source>
</reference>
<dbReference type="AlphaFoldDB" id="M5U195"/>
<sequence>MYQESDVEWYPAVSEGDAIGEREDFLRHIQEMEADGESSQDGVNDVQELLNDAPHEFLDEESFIRYMQEEADRSQAKRRLQLKADKVDGVNWRKEGF</sequence>
<dbReference type="Proteomes" id="UP000011885">
    <property type="component" value="Unassembled WGS sequence"/>
</dbReference>
<keyword evidence="2" id="KW-1185">Reference proteome</keyword>
<organism evidence="1 2">
    <name type="scientific">Rhodopirellula sallentina SM41</name>
    <dbReference type="NCBI Taxonomy" id="1263870"/>
    <lineage>
        <taxon>Bacteria</taxon>
        <taxon>Pseudomonadati</taxon>
        <taxon>Planctomycetota</taxon>
        <taxon>Planctomycetia</taxon>
        <taxon>Pirellulales</taxon>
        <taxon>Pirellulaceae</taxon>
        <taxon>Rhodopirellula</taxon>
    </lineage>
</organism>